<dbReference type="GO" id="GO:0050897">
    <property type="term" value="F:cobalt ion binding"/>
    <property type="evidence" value="ECO:0007669"/>
    <property type="project" value="UniProtKB-UniRule"/>
</dbReference>
<keyword evidence="3 9" id="KW-0028">Amino-acid biosynthesis</keyword>
<dbReference type="GO" id="GO:0008270">
    <property type="term" value="F:zinc ion binding"/>
    <property type="evidence" value="ECO:0007669"/>
    <property type="project" value="UniProtKB-UniRule"/>
</dbReference>
<feature type="binding site" evidence="9">
    <location>
        <position position="68"/>
    </location>
    <ligand>
        <name>Zn(2+)</name>
        <dbReference type="ChEBI" id="CHEBI:29105"/>
        <label>1</label>
    </ligand>
</feature>
<keyword evidence="12" id="KW-1185">Reference proteome</keyword>
<dbReference type="Pfam" id="PF07687">
    <property type="entry name" value="M20_dimer"/>
    <property type="match status" value="1"/>
</dbReference>
<dbReference type="RefSeq" id="WP_009073093.1">
    <property type="nucleotide sequence ID" value="NZ_JH597768.1"/>
</dbReference>
<evidence type="ECO:0000256" key="7">
    <source>
        <dbReference type="ARBA" id="ARBA00023154"/>
    </source>
</evidence>
<keyword evidence="7 9" id="KW-0457">Lysine biosynthesis</keyword>
<dbReference type="GO" id="GO:0042450">
    <property type="term" value="P:L-arginine biosynthetic process via ornithine"/>
    <property type="evidence" value="ECO:0007669"/>
    <property type="project" value="UniProtKB-UniRule"/>
</dbReference>
<keyword evidence="2 9" id="KW-0055">Arginine biosynthesis</keyword>
<feature type="binding site" evidence="9">
    <location>
        <position position="123"/>
    </location>
    <ligand>
        <name>Zn(2+)</name>
        <dbReference type="ChEBI" id="CHEBI:29105"/>
        <label>2</label>
    </ligand>
</feature>
<evidence type="ECO:0000313" key="11">
    <source>
        <dbReference type="EMBL" id="EHP69247.1"/>
    </source>
</evidence>
<dbReference type="SUPFAM" id="SSF55031">
    <property type="entry name" value="Bacterial exopeptidase dimerisation domain"/>
    <property type="match status" value="1"/>
</dbReference>
<feature type="binding site" evidence="9">
    <location>
        <position position="146"/>
    </location>
    <ligand>
        <name>Zn(2+)</name>
        <dbReference type="ChEBI" id="CHEBI:29105"/>
        <label>1</label>
    </ligand>
</feature>
<dbReference type="InterPro" id="IPR010175">
    <property type="entry name" value="LysK"/>
</dbReference>
<accession>H2C620</accession>
<dbReference type="Proteomes" id="UP000003980">
    <property type="component" value="Unassembled WGS sequence"/>
</dbReference>
<dbReference type="NCBIfam" id="NF001747">
    <property type="entry name" value="PRK00466.1"/>
    <property type="match status" value="1"/>
</dbReference>
<dbReference type="AlphaFoldDB" id="H2C620"/>
<keyword evidence="4 9" id="KW-0479">Metal-binding</keyword>
<proteinExistence type="inferred from homology"/>
<comment type="cofactor">
    <cofactor evidence="9">
        <name>Zn(2+)</name>
        <dbReference type="ChEBI" id="CHEBI:29105"/>
    </cofactor>
    <cofactor evidence="9">
        <name>Co(2+)</name>
        <dbReference type="ChEBI" id="CHEBI:48828"/>
    </cofactor>
    <text evidence="9">Binds 2 Zn(2+) or Co(2+) ions per subunit.</text>
</comment>
<name>H2C620_9CREN</name>
<dbReference type="Gene3D" id="3.30.70.360">
    <property type="match status" value="1"/>
</dbReference>
<dbReference type="HOGENOM" id="CLU_021802_2_0_2"/>
<evidence type="ECO:0000259" key="10">
    <source>
        <dbReference type="Pfam" id="PF07687"/>
    </source>
</evidence>
<dbReference type="GO" id="GO:0005737">
    <property type="term" value="C:cytoplasm"/>
    <property type="evidence" value="ECO:0007669"/>
    <property type="project" value="UniProtKB-SubCell"/>
</dbReference>
<dbReference type="InterPro" id="IPR002933">
    <property type="entry name" value="Peptidase_M20"/>
</dbReference>
<evidence type="ECO:0000313" key="12">
    <source>
        <dbReference type="Proteomes" id="UP000003980"/>
    </source>
</evidence>
<dbReference type="UniPathway" id="UPA00068"/>
<dbReference type="InterPro" id="IPR036264">
    <property type="entry name" value="Bact_exopeptidase_dim_dom"/>
</dbReference>
<dbReference type="GO" id="GO:0016811">
    <property type="term" value="F:hydrolase activity, acting on carbon-nitrogen (but not peptide) bonds, in linear amides"/>
    <property type="evidence" value="ECO:0007669"/>
    <property type="project" value="UniProtKB-UniRule"/>
</dbReference>
<evidence type="ECO:0000256" key="8">
    <source>
        <dbReference type="ARBA" id="ARBA00023285"/>
    </source>
</evidence>
<keyword evidence="6 9" id="KW-0862">Zinc</keyword>
<comment type="pathway">
    <text evidence="9">Amino-acid biosynthesis; L-arginine biosynthesis.</text>
</comment>
<organism evidence="11 12">
    <name type="scientific">Metallosphaera yellowstonensis MK1</name>
    <dbReference type="NCBI Taxonomy" id="671065"/>
    <lineage>
        <taxon>Archaea</taxon>
        <taxon>Thermoproteota</taxon>
        <taxon>Thermoprotei</taxon>
        <taxon>Sulfolobales</taxon>
        <taxon>Sulfolobaceae</taxon>
        <taxon>Metallosphaera</taxon>
    </lineage>
</organism>
<dbReference type="eggNOG" id="arCOG01107">
    <property type="taxonomic scope" value="Archaea"/>
</dbReference>
<dbReference type="InterPro" id="IPR050072">
    <property type="entry name" value="Peptidase_M20A"/>
</dbReference>
<evidence type="ECO:0000256" key="6">
    <source>
        <dbReference type="ARBA" id="ARBA00022833"/>
    </source>
</evidence>
<dbReference type="HAMAP" id="MF_01120">
    <property type="entry name" value="LysK"/>
    <property type="match status" value="1"/>
</dbReference>
<sequence length="346" mass="37948">MLSEKEFLRRKAKEVLSSLVGVYSPSGREDALIPVMEKISSELNLDLRVTETKSFLLGSDSKFLLASHLDTVPGFLEPKVTEESISGRGAVDAKGPFTAMLLAGWMLNENGCKVTVAGLSDEENLSSGAKELVRQSKRFEHIVIGEPTNAIHVAIEYRGLLRISVKCRGAQEHSSSSSSNVILKYMPKILQVSKLPGSFDEPSVMPTVVRAGEALNVTPRELEAFFDVRFPYGTSGDILISSFREVFSECEVEIRERIEPVRVSPNTQIVRALMRGLLKQGIKPSLVRKGGTSDMNILATITGSIATYGPGDATLEHTDREVVSLDELYISTMTYYNAIGELCLRS</sequence>
<feature type="domain" description="Peptidase M20 dimerisation" evidence="10">
    <location>
        <begin position="156"/>
        <end position="249"/>
    </location>
</feature>
<dbReference type="EMBL" id="JH597768">
    <property type="protein sequence ID" value="EHP69247.1"/>
    <property type="molecule type" value="Genomic_DNA"/>
</dbReference>
<feature type="binding site" evidence="9">
    <location>
        <position position="317"/>
    </location>
    <ligand>
        <name>Zn(2+)</name>
        <dbReference type="ChEBI" id="CHEBI:29105"/>
        <label>2</label>
    </ligand>
</feature>
<comment type="subcellular location">
    <subcellularLocation>
        <location evidence="9">Cytoplasm</location>
    </subcellularLocation>
</comment>
<dbReference type="EC" id="3.5.1.130" evidence="9"/>
<comment type="function">
    <text evidence="9">Catalyzes the release of L-lysine from [LysW]-gamma-L-lysine and the release of L-ornithine from [LysW]-L-ornithine.</text>
</comment>
<evidence type="ECO:0000256" key="3">
    <source>
        <dbReference type="ARBA" id="ARBA00022605"/>
    </source>
</evidence>
<evidence type="ECO:0000256" key="5">
    <source>
        <dbReference type="ARBA" id="ARBA00022801"/>
    </source>
</evidence>
<dbReference type="Gene3D" id="3.40.630.10">
    <property type="entry name" value="Zn peptidases"/>
    <property type="match status" value="1"/>
</dbReference>
<feature type="active site" description="Proton acceptor" evidence="9">
    <location>
        <position position="122"/>
    </location>
</feature>
<keyword evidence="1 9" id="KW-0963">Cytoplasm</keyword>
<evidence type="ECO:0000256" key="1">
    <source>
        <dbReference type="ARBA" id="ARBA00022490"/>
    </source>
</evidence>
<dbReference type="UniPathway" id="UPA00033">
    <property type="reaction ID" value="UER00039"/>
</dbReference>
<comment type="similarity">
    <text evidence="9">Belongs to the peptidase M20A family. LysK subfamily.</text>
</comment>
<dbReference type="GO" id="GO:0019878">
    <property type="term" value="P:lysine biosynthetic process via aminoadipic acid"/>
    <property type="evidence" value="ECO:0007669"/>
    <property type="project" value="UniProtKB-UniRule"/>
</dbReference>
<feature type="binding site" evidence="9">
    <location>
        <position position="92"/>
    </location>
    <ligand>
        <name>Zn(2+)</name>
        <dbReference type="ChEBI" id="CHEBI:29105"/>
        <label>2</label>
    </ligand>
</feature>
<dbReference type="OrthoDB" id="133929at2157"/>
<reference evidence="11 12" key="1">
    <citation type="submission" date="2012-01" db="EMBL/GenBank/DDBJ databases">
        <title>Improved High-Quality Draft sequence of Metallosphaera yellowstonensis MK1.</title>
        <authorList>
            <consortium name="US DOE Joint Genome Institute"/>
            <person name="Lucas S."/>
            <person name="Han J."/>
            <person name="Cheng J.-F."/>
            <person name="Goodwin L."/>
            <person name="Pitluck S."/>
            <person name="Peters L."/>
            <person name="Teshima H."/>
            <person name="Detter J.C."/>
            <person name="Han C."/>
            <person name="Tapia R."/>
            <person name="Land M."/>
            <person name="Hauser L."/>
            <person name="Kyrpides N."/>
            <person name="Kozubal M."/>
            <person name="Macur R.E."/>
            <person name="Jay Z."/>
            <person name="Inskeep W."/>
            <person name="Woyke T."/>
        </authorList>
    </citation>
    <scope>NUCLEOTIDE SEQUENCE [LARGE SCALE GENOMIC DNA]</scope>
    <source>
        <strain evidence="11 12">MK1</strain>
    </source>
</reference>
<evidence type="ECO:0000256" key="2">
    <source>
        <dbReference type="ARBA" id="ARBA00022571"/>
    </source>
</evidence>
<keyword evidence="5 9" id="KW-0378">Hydrolase</keyword>
<dbReference type="PANTHER" id="PTHR43808">
    <property type="entry name" value="ACETYLORNITHINE DEACETYLASE"/>
    <property type="match status" value="1"/>
</dbReference>
<comment type="catalytic activity">
    <reaction evidence="9">
        <text>[amino-group carrier protein]-C-terminal-gamma-(L-ornithyl)-L-glutamate + H2O = [amino-group carrier protein]-C-terminal-L-glutamate + L-ornithine</text>
        <dbReference type="Rhea" id="RHEA:52676"/>
        <dbReference type="Rhea" id="RHEA-COMP:9693"/>
        <dbReference type="Rhea" id="RHEA-COMP:13328"/>
        <dbReference type="ChEBI" id="CHEBI:15377"/>
        <dbReference type="ChEBI" id="CHEBI:46911"/>
        <dbReference type="ChEBI" id="CHEBI:78525"/>
        <dbReference type="ChEBI" id="CHEBI:136763"/>
        <dbReference type="EC" id="3.5.1.132"/>
    </reaction>
</comment>
<dbReference type="NCBIfam" id="TIGR01902">
    <property type="entry name" value="dapE-lys-deAc"/>
    <property type="match status" value="1"/>
</dbReference>
<dbReference type="Pfam" id="PF01546">
    <property type="entry name" value="Peptidase_M20"/>
    <property type="match status" value="1"/>
</dbReference>
<dbReference type="PANTHER" id="PTHR43808:SF28">
    <property type="entry name" value="[LYSW]-LYSINE_[LYSW]-ORNITHINE HYDROLASE"/>
    <property type="match status" value="1"/>
</dbReference>
<gene>
    <name evidence="9" type="primary">lysK</name>
    <name evidence="11" type="ORF">MetMK1DRAFT_00019940</name>
</gene>
<protein>
    <recommendedName>
        <fullName evidence="9">[LysW]-lysine/[LysW]-ornithine hydrolase</fullName>
        <ecNumber evidence="9">3.5.1.130</ecNumber>
    </recommendedName>
</protein>
<comment type="catalytic activity">
    <reaction evidence="9">
        <text>[amino-group carrier protein]-C-terminal-gamma-(L-lysyl)-L-glutamate + H2O = [amino-group carrier protein]-C-terminal-L-glutamate + L-lysine</text>
        <dbReference type="Rhea" id="RHEA:48684"/>
        <dbReference type="Rhea" id="RHEA-COMP:9693"/>
        <dbReference type="Rhea" id="RHEA-COMP:9715"/>
        <dbReference type="ChEBI" id="CHEBI:15377"/>
        <dbReference type="ChEBI" id="CHEBI:32551"/>
        <dbReference type="ChEBI" id="CHEBI:78525"/>
        <dbReference type="ChEBI" id="CHEBI:78526"/>
        <dbReference type="EC" id="3.5.1.130"/>
    </reaction>
</comment>
<feature type="binding site" evidence="9">
    <location>
        <position position="92"/>
    </location>
    <ligand>
        <name>Zn(2+)</name>
        <dbReference type="ChEBI" id="CHEBI:29105"/>
        <label>1</label>
    </ligand>
</feature>
<keyword evidence="8 9" id="KW-0170">Cobalt</keyword>
<feature type="active site" evidence="9">
    <location>
        <position position="70"/>
    </location>
</feature>
<dbReference type="SUPFAM" id="SSF53187">
    <property type="entry name" value="Zn-dependent exopeptidases"/>
    <property type="match status" value="1"/>
</dbReference>
<dbReference type="STRING" id="671065.MetMK1DRAFT_00019940"/>
<dbReference type="InterPro" id="IPR011650">
    <property type="entry name" value="Peptidase_M20_dimer"/>
</dbReference>
<evidence type="ECO:0000256" key="9">
    <source>
        <dbReference type="HAMAP-Rule" id="MF_01120"/>
    </source>
</evidence>
<evidence type="ECO:0000256" key="4">
    <source>
        <dbReference type="ARBA" id="ARBA00022723"/>
    </source>
</evidence>
<comment type="pathway">
    <text evidence="9">Amino-acid biosynthesis; L-lysine biosynthesis via AAA pathway; L-lysine from L-alpha-aminoadipate (Thermus route): step 5/5.</text>
</comment>